<feature type="domain" description="Type I restriction modification DNA specificity" evidence="4">
    <location>
        <begin position="63"/>
        <end position="166"/>
    </location>
</feature>
<keyword evidence="3" id="KW-0238">DNA-binding</keyword>
<dbReference type="GO" id="GO:0009307">
    <property type="term" value="P:DNA restriction-modification system"/>
    <property type="evidence" value="ECO:0007669"/>
    <property type="project" value="UniProtKB-KW"/>
</dbReference>
<dbReference type="PANTHER" id="PTHR30408:SF12">
    <property type="entry name" value="TYPE I RESTRICTION ENZYME MJAVIII SPECIFICITY SUBUNIT"/>
    <property type="match status" value="1"/>
</dbReference>
<evidence type="ECO:0000256" key="1">
    <source>
        <dbReference type="ARBA" id="ARBA00010923"/>
    </source>
</evidence>
<dbReference type="EMBL" id="CAADFT010000024">
    <property type="protein sequence ID" value="VFK43301.1"/>
    <property type="molecule type" value="Genomic_DNA"/>
</dbReference>
<evidence type="ECO:0000256" key="2">
    <source>
        <dbReference type="ARBA" id="ARBA00022747"/>
    </source>
</evidence>
<accession>A0A450YP13</accession>
<dbReference type="InterPro" id="IPR000055">
    <property type="entry name" value="Restrct_endonuc_typeI_TRD"/>
</dbReference>
<sequence>MNAQPTGIGDCVEVLPGYSFKTHAKHEPSGSHQVILGKHLLAPSPPTPGYRYYPEHELRFTPKGKMDNYLVKAGDVLLVSRGVRNQAVLVKSVPKKTIASATFYLLRARDGVDSAYLAWFLNQTPTQSRIREVRTGAGTPIIQRKLFMDIVIPLPSYEDQRKIARIGEYMAKERILREVLMERTLELHRSIGRQLIRDLASTSGE</sequence>
<dbReference type="CDD" id="cd16961">
    <property type="entry name" value="RMtype1_S_TRD-CR_like"/>
    <property type="match status" value="1"/>
</dbReference>
<dbReference type="PANTHER" id="PTHR30408">
    <property type="entry name" value="TYPE-1 RESTRICTION ENZYME ECOKI SPECIFICITY PROTEIN"/>
    <property type="match status" value="1"/>
</dbReference>
<dbReference type="Pfam" id="PF01420">
    <property type="entry name" value="Methylase_S"/>
    <property type="match status" value="1"/>
</dbReference>
<evidence type="ECO:0000256" key="3">
    <source>
        <dbReference type="ARBA" id="ARBA00023125"/>
    </source>
</evidence>
<reference evidence="5" key="1">
    <citation type="submission" date="2019-02" db="EMBL/GenBank/DDBJ databases">
        <authorList>
            <person name="Gruber-Vodicka R. H."/>
            <person name="Seah K. B. B."/>
        </authorList>
    </citation>
    <scope>NUCLEOTIDE SEQUENCE</scope>
    <source>
        <strain evidence="5">BECK_BZ125</strain>
    </source>
</reference>
<protein>
    <submittedName>
        <fullName evidence="5">Type I restriction modification DNA specificity domain-containing protein</fullName>
    </submittedName>
</protein>
<dbReference type="InterPro" id="IPR044946">
    <property type="entry name" value="Restrct_endonuc_typeI_TRD_sf"/>
</dbReference>
<proteinExistence type="inferred from homology"/>
<evidence type="ECO:0000259" key="4">
    <source>
        <dbReference type="Pfam" id="PF01420"/>
    </source>
</evidence>
<dbReference type="AlphaFoldDB" id="A0A450YP13"/>
<keyword evidence="2" id="KW-0680">Restriction system</keyword>
<comment type="similarity">
    <text evidence="1">Belongs to the type-I restriction system S methylase family.</text>
</comment>
<dbReference type="Gene3D" id="3.90.220.20">
    <property type="entry name" value="DNA methylase specificity domains"/>
    <property type="match status" value="1"/>
</dbReference>
<evidence type="ECO:0000313" key="5">
    <source>
        <dbReference type="EMBL" id="VFK43301.1"/>
    </source>
</evidence>
<dbReference type="GO" id="GO:0003677">
    <property type="term" value="F:DNA binding"/>
    <property type="evidence" value="ECO:0007669"/>
    <property type="project" value="UniProtKB-KW"/>
</dbReference>
<dbReference type="InterPro" id="IPR052021">
    <property type="entry name" value="Type-I_RS_S_subunit"/>
</dbReference>
<gene>
    <name evidence="5" type="ORF">BECKTC1821E_GA0114239_102425</name>
</gene>
<dbReference type="SUPFAM" id="SSF116734">
    <property type="entry name" value="DNA methylase specificity domain"/>
    <property type="match status" value="1"/>
</dbReference>
<organism evidence="5">
    <name type="scientific">Candidatus Kentrum sp. TC</name>
    <dbReference type="NCBI Taxonomy" id="2126339"/>
    <lineage>
        <taxon>Bacteria</taxon>
        <taxon>Pseudomonadati</taxon>
        <taxon>Pseudomonadota</taxon>
        <taxon>Gammaproteobacteria</taxon>
        <taxon>Candidatus Kentrum</taxon>
    </lineage>
</organism>
<name>A0A450YP13_9GAMM</name>